<comment type="caution">
    <text evidence="2">The sequence shown here is derived from an EMBL/GenBank/DDBJ whole genome shotgun (WGS) entry which is preliminary data.</text>
</comment>
<feature type="transmembrane region" description="Helical" evidence="1">
    <location>
        <begin position="178"/>
        <end position="199"/>
    </location>
</feature>
<dbReference type="Proteomes" id="UP000268313">
    <property type="component" value="Unassembled WGS sequence"/>
</dbReference>
<keyword evidence="1" id="KW-0812">Transmembrane</keyword>
<dbReference type="RefSeq" id="WP_120602050.1">
    <property type="nucleotide sequence ID" value="NZ_RAWE01000021.1"/>
</dbReference>
<accession>A0A3A8KAB9</accession>
<protein>
    <submittedName>
        <fullName evidence="2">Uncharacterized protein</fullName>
    </submittedName>
</protein>
<organism evidence="2 3">
    <name type="scientific">Corallococcus carmarthensis</name>
    <dbReference type="NCBI Taxonomy" id="2316728"/>
    <lineage>
        <taxon>Bacteria</taxon>
        <taxon>Pseudomonadati</taxon>
        <taxon>Myxococcota</taxon>
        <taxon>Myxococcia</taxon>
        <taxon>Myxococcales</taxon>
        <taxon>Cystobacterineae</taxon>
        <taxon>Myxococcaceae</taxon>
        <taxon>Corallococcus</taxon>
    </lineage>
</organism>
<gene>
    <name evidence="2" type="ORF">D7X32_08730</name>
</gene>
<feature type="transmembrane region" description="Helical" evidence="1">
    <location>
        <begin position="211"/>
        <end position="227"/>
    </location>
</feature>
<keyword evidence="3" id="KW-1185">Reference proteome</keyword>
<dbReference type="EMBL" id="RAWE01000021">
    <property type="protein sequence ID" value="RKH05168.1"/>
    <property type="molecule type" value="Genomic_DNA"/>
</dbReference>
<feature type="transmembrane region" description="Helical" evidence="1">
    <location>
        <begin position="6"/>
        <end position="26"/>
    </location>
</feature>
<dbReference type="AlphaFoldDB" id="A0A3A8KAB9"/>
<keyword evidence="1" id="KW-0472">Membrane</keyword>
<feature type="transmembrane region" description="Helical" evidence="1">
    <location>
        <begin position="65"/>
        <end position="85"/>
    </location>
</feature>
<feature type="transmembrane region" description="Helical" evidence="1">
    <location>
        <begin position="38"/>
        <end position="59"/>
    </location>
</feature>
<sequence length="282" mass="31685">MIRFGPWSTTLGLAAGFGALVCGLLLTARGNRSANRILAGLLGVSVLRLMPYVLGFAGFYDVHPWLSFAPFDLGLATGPLLYLYVHRLVTPTLPGRAWRHFVPAGVMLGYTLCAFALPLEQKLRWNDSVHEPWVAPLESAAKMLSLAVYLVATVRFHGRYQRWLVEHVSDRDSHRQPWIATVLVALELGWTVTVGFAFVDRFLTPLSYYDRFPQYLLFAAIVFWLGLEGWRHVGHRFPQWALRAEGTPVPDRDWAATSTPSSTPCAWPRCRNGWPPATRPPC</sequence>
<dbReference type="OrthoDB" id="5492415at2"/>
<reference evidence="3" key="1">
    <citation type="submission" date="2018-09" db="EMBL/GenBank/DDBJ databases">
        <authorList>
            <person name="Livingstone P.G."/>
            <person name="Whitworth D.E."/>
        </authorList>
    </citation>
    <scope>NUCLEOTIDE SEQUENCE [LARGE SCALE GENOMIC DNA]</scope>
    <source>
        <strain evidence="3">CA043D</strain>
    </source>
</reference>
<feature type="transmembrane region" description="Helical" evidence="1">
    <location>
        <begin position="139"/>
        <end position="157"/>
    </location>
</feature>
<evidence type="ECO:0000313" key="3">
    <source>
        <dbReference type="Proteomes" id="UP000268313"/>
    </source>
</evidence>
<keyword evidence="1" id="KW-1133">Transmembrane helix</keyword>
<name>A0A3A8KAB9_9BACT</name>
<evidence type="ECO:0000256" key="1">
    <source>
        <dbReference type="SAM" id="Phobius"/>
    </source>
</evidence>
<evidence type="ECO:0000313" key="2">
    <source>
        <dbReference type="EMBL" id="RKH05168.1"/>
    </source>
</evidence>
<proteinExistence type="predicted"/>
<feature type="transmembrane region" description="Helical" evidence="1">
    <location>
        <begin position="97"/>
        <end position="119"/>
    </location>
</feature>